<protein>
    <submittedName>
        <fullName evidence="1">Uncharacterized protein</fullName>
    </submittedName>
</protein>
<keyword evidence="2" id="KW-1185">Reference proteome</keyword>
<dbReference type="KEGG" id="spph:KFK14_13075"/>
<gene>
    <name evidence="1" type="ORF">KFK14_13075</name>
</gene>
<dbReference type="EMBL" id="CP073910">
    <property type="protein sequence ID" value="QUT04079.1"/>
    <property type="molecule type" value="Genomic_DNA"/>
</dbReference>
<evidence type="ECO:0000313" key="1">
    <source>
        <dbReference type="EMBL" id="QUT04079.1"/>
    </source>
</evidence>
<name>A0A975K377_9SPHN</name>
<sequence>MQAGEAEFERAYGRFVYWATKCSEAERLGRDGEALIDHAIERVCAAVDSLVGIPAVDLQQLGNKFDAVMQHGDWRDHAAAVLADIRRLDS</sequence>
<organism evidence="1 2">
    <name type="scientific">Sphingobium phenoxybenzoativorans</name>
    <dbReference type="NCBI Taxonomy" id="1592790"/>
    <lineage>
        <taxon>Bacteria</taxon>
        <taxon>Pseudomonadati</taxon>
        <taxon>Pseudomonadota</taxon>
        <taxon>Alphaproteobacteria</taxon>
        <taxon>Sphingomonadales</taxon>
        <taxon>Sphingomonadaceae</taxon>
        <taxon>Sphingobium</taxon>
    </lineage>
</organism>
<dbReference type="RefSeq" id="WP_212607974.1">
    <property type="nucleotide sequence ID" value="NZ_CP073910.1"/>
</dbReference>
<dbReference type="Proteomes" id="UP000681425">
    <property type="component" value="Chromosome"/>
</dbReference>
<reference evidence="1" key="1">
    <citation type="submission" date="2021-04" db="EMBL/GenBank/DDBJ databases">
        <title>Isolation of p-tert-butylphenol degrading bacteria Sphingobium phenoxybenzoativorans Tas13 from active sludge.</title>
        <authorList>
            <person name="Li Y."/>
        </authorList>
    </citation>
    <scope>NUCLEOTIDE SEQUENCE</scope>
    <source>
        <strain evidence="1">Tas13</strain>
    </source>
</reference>
<dbReference type="AlphaFoldDB" id="A0A975K377"/>
<evidence type="ECO:0000313" key="2">
    <source>
        <dbReference type="Proteomes" id="UP000681425"/>
    </source>
</evidence>
<accession>A0A975K377</accession>
<proteinExistence type="predicted"/>